<sequence>MIKNLIRITSVVTLVTISSLMTSQLVLGANDNFNPDFTSDVANIHFNWGTGKPDLAKSPDNFTARYRQMKVLNPGDYFVQTLADDGVRVTVDEGELKPKIDRLTSFSNRTDSSLWLGVSAGNHMITTDYLELANDAAVFSDVVPFGSWLAYYYDNPYLKGLPISAKVIEPVGKFDKLSENNSFGSPTSGMPNDNFSAKYTTAKRITAGNYILRTKADDGVRVYLDGKLILDRWNQGAHTGEAIQVKIADRSNYPVNEKDVHWIEVEYRENTARSEIDVFLEPYESAIASSSTWIGEFFENDKFRGVPLIVGGNNSFEPVTAIDYNWGQGSPLATVPKDHFSARFTKNIRLSEAKTYIVDASADDGVRVSVDGKVV</sequence>
<keyword evidence="4" id="KW-1185">Reference proteome</keyword>
<dbReference type="Proteomes" id="UP000799092">
    <property type="component" value="Unassembled WGS sequence"/>
</dbReference>
<gene>
    <name evidence="3" type="ORF">GH741_14900</name>
</gene>
<dbReference type="RefSeq" id="WP_240795518.1">
    <property type="nucleotide sequence ID" value="NZ_WJNG01000013.1"/>
</dbReference>
<feature type="chain" id="PRO_5025464048" description="PA14 domain-containing protein" evidence="1">
    <location>
        <begin position="29"/>
        <end position="375"/>
    </location>
</feature>
<dbReference type="Gene3D" id="3.90.182.10">
    <property type="entry name" value="Toxin - Anthrax Protective Antigen,domain 1"/>
    <property type="match status" value="2"/>
</dbReference>
<dbReference type="EMBL" id="WJNG01000013">
    <property type="protein sequence ID" value="MRH43929.1"/>
    <property type="molecule type" value="Genomic_DNA"/>
</dbReference>
<dbReference type="SMART" id="SM00758">
    <property type="entry name" value="PA14"/>
    <property type="match status" value="1"/>
</dbReference>
<protein>
    <recommendedName>
        <fullName evidence="2">PA14 domain-containing protein</fullName>
    </recommendedName>
</protein>
<evidence type="ECO:0000313" key="4">
    <source>
        <dbReference type="Proteomes" id="UP000799092"/>
    </source>
</evidence>
<feature type="domain" description="PA14" evidence="2">
    <location>
        <begin position="288"/>
        <end position="375"/>
    </location>
</feature>
<dbReference type="InterPro" id="IPR037524">
    <property type="entry name" value="PA14/GLEYA"/>
</dbReference>
<evidence type="ECO:0000259" key="2">
    <source>
        <dbReference type="PROSITE" id="PS51820"/>
    </source>
</evidence>
<organism evidence="3 4">
    <name type="scientific">Aquibacillus halophilus</name>
    <dbReference type="NCBI Taxonomy" id="930132"/>
    <lineage>
        <taxon>Bacteria</taxon>
        <taxon>Bacillati</taxon>
        <taxon>Bacillota</taxon>
        <taxon>Bacilli</taxon>
        <taxon>Bacillales</taxon>
        <taxon>Bacillaceae</taxon>
        <taxon>Aquibacillus</taxon>
    </lineage>
</organism>
<reference evidence="3" key="1">
    <citation type="submission" date="2019-11" db="EMBL/GenBank/DDBJ databases">
        <authorList>
            <person name="Li J."/>
        </authorList>
    </citation>
    <scope>NUCLEOTIDE SEQUENCE</scope>
    <source>
        <strain evidence="3">B6B</strain>
    </source>
</reference>
<dbReference type="PROSITE" id="PS51820">
    <property type="entry name" value="PA14"/>
    <property type="match status" value="2"/>
</dbReference>
<accession>A0A6A8DJL1</accession>
<dbReference type="AlphaFoldDB" id="A0A6A8DJL1"/>
<proteinExistence type="predicted"/>
<dbReference type="SUPFAM" id="SSF56988">
    <property type="entry name" value="Anthrax protective antigen"/>
    <property type="match status" value="3"/>
</dbReference>
<comment type="caution">
    <text evidence="3">The sequence shown here is derived from an EMBL/GenBank/DDBJ whole genome shotgun (WGS) entry which is preliminary data.</text>
</comment>
<evidence type="ECO:0000313" key="3">
    <source>
        <dbReference type="EMBL" id="MRH43929.1"/>
    </source>
</evidence>
<dbReference type="Pfam" id="PF07691">
    <property type="entry name" value="PA14"/>
    <property type="match status" value="2"/>
</dbReference>
<keyword evidence="1" id="KW-0732">Signal</keyword>
<name>A0A6A8DJL1_9BACI</name>
<feature type="signal peptide" evidence="1">
    <location>
        <begin position="1"/>
        <end position="28"/>
    </location>
</feature>
<dbReference type="InterPro" id="IPR011658">
    <property type="entry name" value="PA14_dom"/>
</dbReference>
<evidence type="ECO:0000256" key="1">
    <source>
        <dbReference type="SAM" id="SignalP"/>
    </source>
</evidence>
<feature type="domain" description="PA14" evidence="2">
    <location>
        <begin position="143"/>
        <end position="296"/>
    </location>
</feature>
<feature type="non-terminal residue" evidence="3">
    <location>
        <position position="375"/>
    </location>
</feature>